<dbReference type="Gene3D" id="3.40.50.1820">
    <property type="entry name" value="alpha/beta hydrolase"/>
    <property type="match status" value="1"/>
</dbReference>
<dbReference type="Pfam" id="PF00561">
    <property type="entry name" value="Abhydrolase_1"/>
    <property type="match status" value="1"/>
</dbReference>
<comment type="caution">
    <text evidence="3">The sequence shown here is derived from an EMBL/GenBank/DDBJ whole genome shotgun (WGS) entry which is preliminary data.</text>
</comment>
<dbReference type="AlphaFoldDB" id="A0A1X0XJH3"/>
<dbReference type="PANTHER" id="PTHR43798">
    <property type="entry name" value="MONOACYLGLYCEROL LIPASE"/>
    <property type="match status" value="1"/>
</dbReference>
<dbReference type="RefSeq" id="WP_080691824.1">
    <property type="nucleotide sequence ID" value="NZ_MZZM01000042.1"/>
</dbReference>
<dbReference type="SUPFAM" id="SSF53474">
    <property type="entry name" value="alpha/beta-Hydrolases"/>
    <property type="match status" value="1"/>
</dbReference>
<name>A0A1X0XJH3_MYCSI</name>
<dbReference type="InterPro" id="IPR029058">
    <property type="entry name" value="AB_hydrolase_fold"/>
</dbReference>
<evidence type="ECO:0000256" key="1">
    <source>
        <dbReference type="ARBA" id="ARBA00022801"/>
    </source>
</evidence>
<dbReference type="PRINTS" id="PR00111">
    <property type="entry name" value="ABHYDROLASE"/>
</dbReference>
<dbReference type="GeneID" id="66600169"/>
<evidence type="ECO:0000259" key="2">
    <source>
        <dbReference type="Pfam" id="PF00561"/>
    </source>
</evidence>
<feature type="domain" description="AB hydrolase-1" evidence="2">
    <location>
        <begin position="52"/>
        <end position="283"/>
    </location>
</feature>
<evidence type="ECO:0000313" key="3">
    <source>
        <dbReference type="EMBL" id="ORJ52977.1"/>
    </source>
</evidence>
<dbReference type="EMBL" id="MZZM01000042">
    <property type="protein sequence ID" value="ORJ52977.1"/>
    <property type="molecule type" value="Genomic_DNA"/>
</dbReference>
<gene>
    <name evidence="3" type="ORF">B5M45_29630</name>
</gene>
<protein>
    <recommendedName>
        <fullName evidence="2">AB hydrolase-1 domain-containing protein</fullName>
    </recommendedName>
</protein>
<dbReference type="PANTHER" id="PTHR43798:SF31">
    <property type="entry name" value="AB HYDROLASE SUPERFAMILY PROTEIN YCLE"/>
    <property type="match status" value="1"/>
</dbReference>
<evidence type="ECO:0000313" key="4">
    <source>
        <dbReference type="Proteomes" id="UP000193040"/>
    </source>
</evidence>
<dbReference type="GO" id="GO:0016020">
    <property type="term" value="C:membrane"/>
    <property type="evidence" value="ECO:0007669"/>
    <property type="project" value="TreeGrafter"/>
</dbReference>
<dbReference type="InterPro" id="IPR050266">
    <property type="entry name" value="AB_hydrolase_sf"/>
</dbReference>
<dbReference type="GO" id="GO:0016787">
    <property type="term" value="F:hydrolase activity"/>
    <property type="evidence" value="ECO:0007669"/>
    <property type="project" value="UniProtKB-KW"/>
</dbReference>
<keyword evidence="1" id="KW-0378">Hydrolase</keyword>
<sequence length="302" mass="32380">MNRQSVRCARPASGGLAAGIALKAAVGAARPVEIIDACGSSVAIKRWGHGVPVLCLHAIGHGSGDFASMASRLGNHFEIVAVDWPGHGHSPDDGRPMRPQHFAELALAVVDRLQLTRPIVVGNSIGGAAALIAAATVPEAFAAVVLCNAGGLAPVDRTARLATSLMAWFFEAGAREAKWFPAAFGFYYRCLVLPRAAAKEQRRNIISAGSAAAPLLADAWRGFGEPDADLRALAPHVAAPVWLAWAQRDRFVSWRRSRAAAETFRRRRVTQFNAGHSAFMEEPDRFAAEFAQFIAETVQERQ</sequence>
<dbReference type="InterPro" id="IPR000073">
    <property type="entry name" value="AB_hydrolase_1"/>
</dbReference>
<accession>A0A1X0XJH3</accession>
<reference evidence="3 4" key="1">
    <citation type="submission" date="2017-03" db="EMBL/GenBank/DDBJ databases">
        <title>Genomic insights into Mycobacterium simiae human colonization.</title>
        <authorList>
            <person name="Steffani J.L."/>
            <person name="Brunck M.E."/>
            <person name="Cruz E."/>
            <person name="Montiel R."/>
            <person name="Barona F."/>
        </authorList>
    </citation>
    <scope>NUCLEOTIDE SEQUENCE [LARGE SCALE GENOMIC DNA]</scope>
    <source>
        <strain evidence="3 4">MsiGto</strain>
    </source>
</reference>
<keyword evidence="4" id="KW-1185">Reference proteome</keyword>
<organism evidence="3 4">
    <name type="scientific">Mycobacterium simiae</name>
    <name type="common">Mycobacterium habana</name>
    <dbReference type="NCBI Taxonomy" id="1784"/>
    <lineage>
        <taxon>Bacteria</taxon>
        <taxon>Bacillati</taxon>
        <taxon>Actinomycetota</taxon>
        <taxon>Actinomycetes</taxon>
        <taxon>Mycobacteriales</taxon>
        <taxon>Mycobacteriaceae</taxon>
        <taxon>Mycobacterium</taxon>
        <taxon>Mycobacterium simiae complex</taxon>
    </lineage>
</organism>
<proteinExistence type="predicted"/>
<dbReference type="Proteomes" id="UP000193040">
    <property type="component" value="Unassembled WGS sequence"/>
</dbReference>